<comment type="similarity">
    <text evidence="3 6">Belongs to the pectinacetylesterase family.</text>
</comment>
<comment type="caution">
    <text evidence="7">The sequence shown here is derived from an EMBL/GenBank/DDBJ whole genome shotgun (WGS) entry which is preliminary data.</text>
</comment>
<sequence>MADWRECKLDIKKCTPTQLNQINGFRTEFLKAITPIGNSPSKGMFLNSCYNHCQTELQELWLYSGSPLLAKTDILYCYFGVVGSNNSVVVSEDPRQEATKILCYCFRVVGSNNSAVVSEDPRQVVEFNNSAAVSEPIAKAVADWFYDRSPFHQIDCAYPCNPTCGNHVLEVLKEDDLEL</sequence>
<accession>A0A2K3L4L4</accession>
<dbReference type="InterPro" id="IPR004963">
    <property type="entry name" value="PAE/NOTUM"/>
</dbReference>
<evidence type="ECO:0000313" key="7">
    <source>
        <dbReference type="EMBL" id="PNX73481.1"/>
    </source>
</evidence>
<evidence type="ECO:0000256" key="6">
    <source>
        <dbReference type="RuleBase" id="RU363114"/>
    </source>
</evidence>
<protein>
    <recommendedName>
        <fullName evidence="6">Pectin acetylesterase</fullName>
        <ecNumber evidence="6">3.1.1.-</ecNumber>
    </recommendedName>
</protein>
<dbReference type="GO" id="GO:0009505">
    <property type="term" value="C:plant-type cell wall"/>
    <property type="evidence" value="ECO:0007669"/>
    <property type="project" value="TreeGrafter"/>
</dbReference>
<evidence type="ECO:0000313" key="8">
    <source>
        <dbReference type="Proteomes" id="UP000236291"/>
    </source>
</evidence>
<name>A0A2K3L4L4_TRIPR</name>
<dbReference type="EMBL" id="ASHM01026106">
    <property type="protein sequence ID" value="PNX73481.1"/>
    <property type="molecule type" value="Genomic_DNA"/>
</dbReference>
<evidence type="ECO:0000256" key="2">
    <source>
        <dbReference type="ARBA" id="ARBA00004191"/>
    </source>
</evidence>
<proteinExistence type="inferred from homology"/>
<dbReference type="GO" id="GO:0071555">
    <property type="term" value="P:cell wall organization"/>
    <property type="evidence" value="ECO:0007669"/>
    <property type="project" value="UniProtKB-KW"/>
</dbReference>
<keyword evidence="4 6" id="KW-0134">Cell wall</keyword>
<dbReference type="PANTHER" id="PTHR21562:SF93">
    <property type="entry name" value="PECTIN ACETYLESTERASE 8"/>
    <property type="match status" value="1"/>
</dbReference>
<dbReference type="AlphaFoldDB" id="A0A2K3L4L4"/>
<evidence type="ECO:0000256" key="1">
    <source>
        <dbReference type="ARBA" id="ARBA00003534"/>
    </source>
</evidence>
<evidence type="ECO:0000256" key="5">
    <source>
        <dbReference type="ARBA" id="ARBA00023316"/>
    </source>
</evidence>
<dbReference type="PANTHER" id="PTHR21562">
    <property type="entry name" value="NOTUM-RELATED"/>
    <property type="match status" value="1"/>
</dbReference>
<keyword evidence="6" id="KW-0378">Hydrolase</keyword>
<dbReference type="Proteomes" id="UP000236291">
    <property type="component" value="Unassembled WGS sequence"/>
</dbReference>
<dbReference type="GO" id="GO:0052793">
    <property type="term" value="F:pectin acetylesterase activity"/>
    <property type="evidence" value="ECO:0007669"/>
    <property type="project" value="TreeGrafter"/>
</dbReference>
<keyword evidence="5 6" id="KW-0961">Cell wall biogenesis/degradation</keyword>
<evidence type="ECO:0000256" key="4">
    <source>
        <dbReference type="ARBA" id="ARBA00022512"/>
    </source>
</evidence>
<dbReference type="Pfam" id="PF03283">
    <property type="entry name" value="PAE"/>
    <property type="match status" value="2"/>
</dbReference>
<reference evidence="7 8" key="1">
    <citation type="journal article" date="2014" name="Am. J. Bot.">
        <title>Genome assembly and annotation for red clover (Trifolium pratense; Fabaceae).</title>
        <authorList>
            <person name="Istvanek J."/>
            <person name="Jaros M."/>
            <person name="Krenek A."/>
            <person name="Repkova J."/>
        </authorList>
    </citation>
    <scope>NUCLEOTIDE SEQUENCE [LARGE SCALE GENOMIC DNA]</scope>
    <source>
        <strain evidence="8">cv. Tatra</strain>
        <tissue evidence="7">Young leaves</tissue>
    </source>
</reference>
<comment type="subcellular location">
    <subcellularLocation>
        <location evidence="2 6">Secreted</location>
        <location evidence="2 6">Cell wall</location>
    </subcellularLocation>
</comment>
<organism evidence="7 8">
    <name type="scientific">Trifolium pratense</name>
    <name type="common">Red clover</name>
    <dbReference type="NCBI Taxonomy" id="57577"/>
    <lineage>
        <taxon>Eukaryota</taxon>
        <taxon>Viridiplantae</taxon>
        <taxon>Streptophyta</taxon>
        <taxon>Embryophyta</taxon>
        <taxon>Tracheophyta</taxon>
        <taxon>Spermatophyta</taxon>
        <taxon>Magnoliopsida</taxon>
        <taxon>eudicotyledons</taxon>
        <taxon>Gunneridae</taxon>
        <taxon>Pentapetalae</taxon>
        <taxon>rosids</taxon>
        <taxon>fabids</taxon>
        <taxon>Fabales</taxon>
        <taxon>Fabaceae</taxon>
        <taxon>Papilionoideae</taxon>
        <taxon>50 kb inversion clade</taxon>
        <taxon>NPAAA clade</taxon>
        <taxon>Hologalegina</taxon>
        <taxon>IRL clade</taxon>
        <taxon>Trifolieae</taxon>
        <taxon>Trifolium</taxon>
    </lineage>
</organism>
<keyword evidence="6" id="KW-0964">Secreted</keyword>
<reference evidence="7 8" key="2">
    <citation type="journal article" date="2017" name="Front. Plant Sci.">
        <title>Gene Classification and Mining of Molecular Markers Useful in Red Clover (Trifolium pratense) Breeding.</title>
        <authorList>
            <person name="Istvanek J."/>
            <person name="Dluhosova J."/>
            <person name="Dluhos P."/>
            <person name="Patkova L."/>
            <person name="Nedelnik J."/>
            <person name="Repkova J."/>
        </authorList>
    </citation>
    <scope>NUCLEOTIDE SEQUENCE [LARGE SCALE GENOMIC DNA]</scope>
    <source>
        <strain evidence="8">cv. Tatra</strain>
        <tissue evidence="7">Young leaves</tissue>
    </source>
</reference>
<gene>
    <name evidence="7" type="ORF">L195_g029383</name>
</gene>
<evidence type="ECO:0000256" key="3">
    <source>
        <dbReference type="ARBA" id="ARBA00005784"/>
    </source>
</evidence>
<dbReference type="EC" id="3.1.1.-" evidence="6"/>
<dbReference type="STRING" id="57577.A0A2K3L4L4"/>
<comment type="function">
    <text evidence="1 6">Hydrolyzes acetyl esters in homogalacturonan regions of pectin. In type I primary cell wall, galacturonic acid residues of pectin can be acetylated at the O-2 and O-3 positions. Decreasing the degree of acetylation of pectin gels in vitro alters their physical properties.</text>
</comment>